<dbReference type="Proteomes" id="UP001231518">
    <property type="component" value="Chromosome 4"/>
</dbReference>
<keyword evidence="2" id="KW-1185">Reference proteome</keyword>
<proteinExistence type="predicted"/>
<evidence type="ECO:0000313" key="2">
    <source>
        <dbReference type="Proteomes" id="UP001231518"/>
    </source>
</evidence>
<reference evidence="1" key="1">
    <citation type="submission" date="2023-03" db="EMBL/GenBank/DDBJ databases">
        <title>Chromosome-level genomes of two armyworms, Mythimna separata and Mythimna loreyi, provide insights into the biosynthesis and reception of sex pheromones.</title>
        <authorList>
            <person name="Zhao H."/>
        </authorList>
    </citation>
    <scope>NUCLEOTIDE SEQUENCE</scope>
    <source>
        <strain evidence="1">BeijingLab</strain>
        <tissue evidence="1">Pupa</tissue>
    </source>
</reference>
<evidence type="ECO:0000313" key="1">
    <source>
        <dbReference type="EMBL" id="KAJ8713717.1"/>
    </source>
</evidence>
<gene>
    <name evidence="1" type="ORF">PYW07_014087</name>
</gene>
<dbReference type="EMBL" id="JARGEI010000020">
    <property type="protein sequence ID" value="KAJ8713717.1"/>
    <property type="molecule type" value="Genomic_DNA"/>
</dbReference>
<organism evidence="1 2">
    <name type="scientific">Mythimna separata</name>
    <name type="common">Oriental armyworm</name>
    <name type="synonym">Pseudaletia separata</name>
    <dbReference type="NCBI Taxonomy" id="271217"/>
    <lineage>
        <taxon>Eukaryota</taxon>
        <taxon>Metazoa</taxon>
        <taxon>Ecdysozoa</taxon>
        <taxon>Arthropoda</taxon>
        <taxon>Hexapoda</taxon>
        <taxon>Insecta</taxon>
        <taxon>Pterygota</taxon>
        <taxon>Neoptera</taxon>
        <taxon>Endopterygota</taxon>
        <taxon>Lepidoptera</taxon>
        <taxon>Glossata</taxon>
        <taxon>Ditrysia</taxon>
        <taxon>Noctuoidea</taxon>
        <taxon>Noctuidae</taxon>
        <taxon>Noctuinae</taxon>
        <taxon>Hadenini</taxon>
        <taxon>Mythimna</taxon>
    </lineage>
</organism>
<comment type="caution">
    <text evidence="1">The sequence shown here is derived from an EMBL/GenBank/DDBJ whole genome shotgun (WGS) entry which is preliminary data.</text>
</comment>
<sequence>MQTLLCVKSIPGQAVPHAEVLDELLSKYLGDSYSNSALFDFILGGNGTNTTNGDNLDISILDVDNVRKIINFAKQKHDEKLTQIANTRRQGDTRKYNRLYYWDEYVMNSSFNLMKQTVYMTREKVNLTRPWRKKYSHEFSYKIAILYGSSAAILGKMEGLLNQLNYFEYKTHFLWFLIIYEKILACNIEIADSIEKLFMVQGEFEEIRGAKPTLTSSKMNLTQAEIDAIKANPHLKDEIIAQKNITDKIQSLRTRVNP</sequence>
<dbReference type="AlphaFoldDB" id="A0AAD8DP72"/>
<name>A0AAD8DP72_MYTSE</name>
<accession>A0AAD8DP72</accession>
<protein>
    <submittedName>
        <fullName evidence="1">Uncharacterized protein</fullName>
    </submittedName>
</protein>